<evidence type="ECO:0000313" key="7">
    <source>
        <dbReference type="Proteomes" id="UP000606921"/>
    </source>
</evidence>
<dbReference type="Gene3D" id="1.10.10.10">
    <property type="entry name" value="Winged helix-like DNA-binding domain superfamily/Winged helix DNA-binding domain"/>
    <property type="match status" value="1"/>
</dbReference>
<keyword evidence="3" id="KW-0238">DNA-binding</keyword>
<comment type="caution">
    <text evidence="6">The sequence shown here is derived from an EMBL/GenBank/DDBJ whole genome shotgun (WGS) entry which is preliminary data.</text>
</comment>
<keyword evidence="2" id="KW-0805">Transcription regulation</keyword>
<dbReference type="InterPro" id="IPR036388">
    <property type="entry name" value="WH-like_DNA-bd_sf"/>
</dbReference>
<dbReference type="RefSeq" id="WP_142591873.1">
    <property type="nucleotide sequence ID" value="NZ_CABFWF030000006.1"/>
</dbReference>
<protein>
    <submittedName>
        <fullName evidence="6">LysR family transcriptional regulator</fullName>
    </submittedName>
</protein>
<dbReference type="InterPro" id="IPR000847">
    <property type="entry name" value="LysR_HTH_N"/>
</dbReference>
<dbReference type="InterPro" id="IPR050176">
    <property type="entry name" value="LTTR"/>
</dbReference>
<keyword evidence="4" id="KW-0804">Transcription</keyword>
<accession>A0ABM8PGH8</accession>
<dbReference type="SUPFAM" id="SSF53850">
    <property type="entry name" value="Periplasmic binding protein-like II"/>
    <property type="match status" value="1"/>
</dbReference>
<sequence length="289" mass="31958">MDIELARTFLEIVSTGSFVRASERLNVAQTTVSARVRTLEQQLGRPLFNRHKNGATLTHAGEQFLRHAPMFVQLWQRTRHQVAVPPGRNAVLTIAAEITLWQPLLLDWVGWIRNSMPEVALRVHVNVPQDLIEQVALGMVDVAIMYAPHHRPGLTVDLLMEEKLVLVTTDPDNPIGEGTGYVHIDWGPDFALHHGMNFPDIAPDFFMDFGPLALNHVVRNGGSGYFRMSVVEPHIRSGRLHVVPSQPQFSYPVYTVQAGNVDEAVVGTALAGLREIAARLLVAATAQPG</sequence>
<comment type="similarity">
    <text evidence="1">Belongs to the LysR transcriptional regulatory family.</text>
</comment>
<dbReference type="Proteomes" id="UP000606921">
    <property type="component" value="Unassembled WGS sequence"/>
</dbReference>
<evidence type="ECO:0000256" key="3">
    <source>
        <dbReference type="ARBA" id="ARBA00023125"/>
    </source>
</evidence>
<dbReference type="CDD" id="cd05466">
    <property type="entry name" value="PBP2_LTTR_substrate"/>
    <property type="match status" value="1"/>
</dbReference>
<organism evidence="6 7">
    <name type="scientific">Pseudorhizobium endolithicum</name>
    <dbReference type="NCBI Taxonomy" id="1191678"/>
    <lineage>
        <taxon>Bacteria</taxon>
        <taxon>Pseudomonadati</taxon>
        <taxon>Pseudomonadota</taxon>
        <taxon>Alphaproteobacteria</taxon>
        <taxon>Hyphomicrobiales</taxon>
        <taxon>Rhizobiaceae</taxon>
        <taxon>Rhizobium/Agrobacterium group</taxon>
        <taxon>Pseudorhizobium</taxon>
    </lineage>
</organism>
<name>A0ABM8PGH8_9HYPH</name>
<feature type="domain" description="HTH lysR-type" evidence="5">
    <location>
        <begin position="1"/>
        <end position="58"/>
    </location>
</feature>
<dbReference type="Gene3D" id="3.40.190.290">
    <property type="match status" value="1"/>
</dbReference>
<dbReference type="SUPFAM" id="SSF46785">
    <property type="entry name" value="Winged helix' DNA-binding domain"/>
    <property type="match status" value="1"/>
</dbReference>
<dbReference type="PROSITE" id="PS50931">
    <property type="entry name" value="HTH_LYSR"/>
    <property type="match status" value="1"/>
</dbReference>
<evidence type="ECO:0000256" key="4">
    <source>
        <dbReference type="ARBA" id="ARBA00023163"/>
    </source>
</evidence>
<evidence type="ECO:0000259" key="5">
    <source>
        <dbReference type="PROSITE" id="PS50931"/>
    </source>
</evidence>
<proteinExistence type="inferred from homology"/>
<dbReference type="PANTHER" id="PTHR30579">
    <property type="entry name" value="TRANSCRIPTIONAL REGULATOR"/>
    <property type="match status" value="1"/>
</dbReference>
<dbReference type="EMBL" id="CABFWF030000006">
    <property type="protein sequence ID" value="CAD7028560.1"/>
    <property type="molecule type" value="Genomic_DNA"/>
</dbReference>
<evidence type="ECO:0000313" key="6">
    <source>
        <dbReference type="EMBL" id="CAD7028560.1"/>
    </source>
</evidence>
<evidence type="ECO:0000256" key="2">
    <source>
        <dbReference type="ARBA" id="ARBA00023015"/>
    </source>
</evidence>
<dbReference type="Pfam" id="PF00126">
    <property type="entry name" value="HTH_1"/>
    <property type="match status" value="1"/>
</dbReference>
<dbReference type="Pfam" id="PF03466">
    <property type="entry name" value="LysR_substrate"/>
    <property type="match status" value="1"/>
</dbReference>
<gene>
    <name evidence="6" type="ORF">REJC140_02644</name>
</gene>
<reference evidence="6 7" key="1">
    <citation type="submission" date="2020-11" db="EMBL/GenBank/DDBJ databases">
        <authorList>
            <person name="Lassalle F."/>
        </authorList>
    </citation>
    <scope>NUCLEOTIDE SEQUENCE [LARGE SCALE GENOMIC DNA]</scope>
    <source>
        <strain evidence="6 7">JC140</strain>
    </source>
</reference>
<dbReference type="PANTHER" id="PTHR30579:SF8">
    <property type="entry name" value="HTH-TYPE TRANSCRIPTIONAL REGULATOR HDFR"/>
    <property type="match status" value="1"/>
</dbReference>
<dbReference type="PRINTS" id="PR00039">
    <property type="entry name" value="HTHLYSR"/>
</dbReference>
<dbReference type="InterPro" id="IPR036390">
    <property type="entry name" value="WH_DNA-bd_sf"/>
</dbReference>
<evidence type="ECO:0000256" key="1">
    <source>
        <dbReference type="ARBA" id="ARBA00009437"/>
    </source>
</evidence>
<keyword evidence="7" id="KW-1185">Reference proteome</keyword>
<dbReference type="InterPro" id="IPR005119">
    <property type="entry name" value="LysR_subst-bd"/>
</dbReference>